<accession>A0A5B7JWU2</accession>
<name>A0A5B7JWU2_PORTR</name>
<gene>
    <name evidence="1" type="ORF">E2C01_092785</name>
</gene>
<dbReference type="Proteomes" id="UP000324222">
    <property type="component" value="Unassembled WGS sequence"/>
</dbReference>
<reference evidence="1 2" key="1">
    <citation type="submission" date="2019-05" db="EMBL/GenBank/DDBJ databases">
        <title>Another draft genome of Portunus trituberculatus and its Hox gene families provides insights of decapod evolution.</title>
        <authorList>
            <person name="Jeong J.-H."/>
            <person name="Song I."/>
            <person name="Kim S."/>
            <person name="Choi T."/>
            <person name="Kim D."/>
            <person name="Ryu S."/>
            <person name="Kim W."/>
        </authorList>
    </citation>
    <scope>NUCLEOTIDE SEQUENCE [LARGE SCALE GENOMIC DNA]</scope>
    <source>
        <tissue evidence="1">Muscle</tissue>
    </source>
</reference>
<proteinExistence type="predicted"/>
<dbReference type="EMBL" id="VSRR010110114">
    <property type="protein sequence ID" value="MPC97468.1"/>
    <property type="molecule type" value="Genomic_DNA"/>
</dbReference>
<sequence>MKVSSSCYEGDFAARGKPSQASCRVTGSLGTHRKTEMGGQSFNGTWGKCPGVCVWQGEWLVKRSIDPLSQGVAVQQTLSWNTKKTWPDATRRSACLPLVRDTGGRFIKRVTNS</sequence>
<organism evidence="1 2">
    <name type="scientific">Portunus trituberculatus</name>
    <name type="common">Swimming crab</name>
    <name type="synonym">Neptunus trituberculatus</name>
    <dbReference type="NCBI Taxonomy" id="210409"/>
    <lineage>
        <taxon>Eukaryota</taxon>
        <taxon>Metazoa</taxon>
        <taxon>Ecdysozoa</taxon>
        <taxon>Arthropoda</taxon>
        <taxon>Crustacea</taxon>
        <taxon>Multicrustacea</taxon>
        <taxon>Malacostraca</taxon>
        <taxon>Eumalacostraca</taxon>
        <taxon>Eucarida</taxon>
        <taxon>Decapoda</taxon>
        <taxon>Pleocyemata</taxon>
        <taxon>Brachyura</taxon>
        <taxon>Eubrachyura</taxon>
        <taxon>Portunoidea</taxon>
        <taxon>Portunidae</taxon>
        <taxon>Portuninae</taxon>
        <taxon>Portunus</taxon>
    </lineage>
</organism>
<dbReference type="AlphaFoldDB" id="A0A5B7JWU2"/>
<evidence type="ECO:0000313" key="1">
    <source>
        <dbReference type="EMBL" id="MPC97468.1"/>
    </source>
</evidence>
<evidence type="ECO:0000313" key="2">
    <source>
        <dbReference type="Proteomes" id="UP000324222"/>
    </source>
</evidence>
<keyword evidence="2" id="KW-1185">Reference proteome</keyword>
<comment type="caution">
    <text evidence="1">The sequence shown here is derived from an EMBL/GenBank/DDBJ whole genome shotgun (WGS) entry which is preliminary data.</text>
</comment>
<protein>
    <submittedName>
        <fullName evidence="1">Uncharacterized protein</fullName>
    </submittedName>
</protein>